<keyword evidence="2" id="KW-1185">Reference proteome</keyword>
<evidence type="ECO:0000313" key="1">
    <source>
        <dbReference type="EMBL" id="MBA0729980.1"/>
    </source>
</evidence>
<comment type="caution">
    <text evidence="1">The sequence shown here is derived from an EMBL/GenBank/DDBJ whole genome shotgun (WGS) entry which is preliminary data.</text>
</comment>
<reference evidence="1 2" key="1">
    <citation type="journal article" date="2019" name="Genome Biol. Evol.">
        <title>Insights into the evolution of the New World diploid cottons (Gossypium, subgenus Houzingenia) based on genome sequencing.</title>
        <authorList>
            <person name="Grover C.E."/>
            <person name="Arick M.A. 2nd"/>
            <person name="Thrash A."/>
            <person name="Conover J.L."/>
            <person name="Sanders W.S."/>
            <person name="Peterson D.G."/>
            <person name="Frelichowski J.E."/>
            <person name="Scheffler J.A."/>
            <person name="Scheffler B.E."/>
            <person name="Wendel J.F."/>
        </authorList>
    </citation>
    <scope>NUCLEOTIDE SEQUENCE [LARGE SCALE GENOMIC DNA]</scope>
    <source>
        <strain evidence="1">4</strain>
        <tissue evidence="1">Leaf</tissue>
    </source>
</reference>
<protein>
    <submittedName>
        <fullName evidence="1">Uncharacterized protein</fullName>
    </submittedName>
</protein>
<proteinExistence type="predicted"/>
<dbReference type="EMBL" id="JABEZV010441504">
    <property type="protein sequence ID" value="MBA0729980.1"/>
    <property type="molecule type" value="Genomic_DNA"/>
</dbReference>
<dbReference type="Proteomes" id="UP000593574">
    <property type="component" value="Unassembled WGS sequence"/>
</dbReference>
<sequence>MDRKYMSLAFLLDAPLFSRLADKFHFIINLDHMMKREEIWWRNLDKCLNILQKKYSYDWVLAVKRDP</sequence>
<dbReference type="AlphaFoldDB" id="A0A7J9B129"/>
<feature type="non-terminal residue" evidence="1">
    <location>
        <position position="67"/>
    </location>
</feature>
<name>A0A7J9B129_9ROSI</name>
<accession>A0A7J9B129</accession>
<gene>
    <name evidence="1" type="ORF">Golax_022780</name>
</gene>
<organism evidence="1 2">
    <name type="scientific">Gossypium laxum</name>
    <dbReference type="NCBI Taxonomy" id="34288"/>
    <lineage>
        <taxon>Eukaryota</taxon>
        <taxon>Viridiplantae</taxon>
        <taxon>Streptophyta</taxon>
        <taxon>Embryophyta</taxon>
        <taxon>Tracheophyta</taxon>
        <taxon>Spermatophyta</taxon>
        <taxon>Magnoliopsida</taxon>
        <taxon>eudicotyledons</taxon>
        <taxon>Gunneridae</taxon>
        <taxon>Pentapetalae</taxon>
        <taxon>rosids</taxon>
        <taxon>malvids</taxon>
        <taxon>Malvales</taxon>
        <taxon>Malvaceae</taxon>
        <taxon>Malvoideae</taxon>
        <taxon>Gossypium</taxon>
    </lineage>
</organism>
<evidence type="ECO:0000313" key="2">
    <source>
        <dbReference type="Proteomes" id="UP000593574"/>
    </source>
</evidence>